<evidence type="ECO:0000313" key="4">
    <source>
        <dbReference type="Proteomes" id="UP000184330"/>
    </source>
</evidence>
<feature type="compositionally biased region" description="Basic and acidic residues" evidence="1">
    <location>
        <begin position="167"/>
        <end position="177"/>
    </location>
</feature>
<dbReference type="OrthoDB" id="5367275at2759"/>
<keyword evidence="2" id="KW-0812">Transmembrane</keyword>
<keyword evidence="2" id="KW-0472">Membrane</keyword>
<sequence>MVLLTSSQVSVAISTFIVFFFTTALFLAGYVLQQQTVRDIRAVIKPQLVRAPPQGPELFLPPQFREDGYLVDVIVDPVLPPKDRQEREGTNVEVKITKEEQLNDAAEEEGSGKENIDEDMIGATRWQKAARKKQLEELESQQDGSQKPMTDEKMRATSDDNNQSSEAQKEEEKLSRAERRRRIKEQILADGEGESFKGYRRRMW</sequence>
<feature type="compositionally biased region" description="Basic and acidic residues" evidence="1">
    <location>
        <begin position="81"/>
        <end position="101"/>
    </location>
</feature>
<keyword evidence="4" id="KW-1185">Reference proteome</keyword>
<feature type="transmembrane region" description="Helical" evidence="2">
    <location>
        <begin position="12"/>
        <end position="32"/>
    </location>
</feature>
<reference evidence="3 4" key="1">
    <citation type="submission" date="2016-03" db="EMBL/GenBank/DDBJ databases">
        <authorList>
            <person name="Ploux O."/>
        </authorList>
    </citation>
    <scope>NUCLEOTIDE SEQUENCE [LARGE SCALE GENOMIC DNA]</scope>
    <source>
        <strain evidence="3 4">UAMH 11012</strain>
    </source>
</reference>
<name>A0A1L7XCU1_9HELO</name>
<gene>
    <name evidence="3" type="ORF">PAC_12730</name>
</gene>
<keyword evidence="2" id="KW-1133">Transmembrane helix</keyword>
<evidence type="ECO:0000256" key="2">
    <source>
        <dbReference type="SAM" id="Phobius"/>
    </source>
</evidence>
<evidence type="ECO:0000313" key="3">
    <source>
        <dbReference type="EMBL" id="CZR62833.1"/>
    </source>
</evidence>
<feature type="region of interest" description="Disordered" evidence="1">
    <location>
        <begin position="81"/>
        <end position="204"/>
    </location>
</feature>
<protein>
    <submittedName>
        <fullName evidence="3">Uncharacterized protein</fullName>
    </submittedName>
</protein>
<accession>A0A1L7XCU1</accession>
<dbReference type="Proteomes" id="UP000184330">
    <property type="component" value="Unassembled WGS sequence"/>
</dbReference>
<dbReference type="AlphaFoldDB" id="A0A1L7XCU1"/>
<organism evidence="3 4">
    <name type="scientific">Phialocephala subalpina</name>
    <dbReference type="NCBI Taxonomy" id="576137"/>
    <lineage>
        <taxon>Eukaryota</taxon>
        <taxon>Fungi</taxon>
        <taxon>Dikarya</taxon>
        <taxon>Ascomycota</taxon>
        <taxon>Pezizomycotina</taxon>
        <taxon>Leotiomycetes</taxon>
        <taxon>Helotiales</taxon>
        <taxon>Mollisiaceae</taxon>
        <taxon>Phialocephala</taxon>
        <taxon>Phialocephala fortinii species complex</taxon>
    </lineage>
</organism>
<dbReference type="EMBL" id="FJOG01000022">
    <property type="protein sequence ID" value="CZR62833.1"/>
    <property type="molecule type" value="Genomic_DNA"/>
</dbReference>
<proteinExistence type="predicted"/>
<feature type="compositionally biased region" description="Basic and acidic residues" evidence="1">
    <location>
        <begin position="149"/>
        <end position="158"/>
    </location>
</feature>
<evidence type="ECO:0000256" key="1">
    <source>
        <dbReference type="SAM" id="MobiDB-lite"/>
    </source>
</evidence>